<evidence type="ECO:0000313" key="4">
    <source>
        <dbReference type="Proteomes" id="UP000241890"/>
    </source>
</evidence>
<evidence type="ECO:0000313" key="3">
    <source>
        <dbReference type="EMBL" id="GBG29004.1"/>
    </source>
</evidence>
<dbReference type="InterPro" id="IPR011333">
    <property type="entry name" value="SKP1/BTB/POZ_sf"/>
</dbReference>
<protein>
    <submittedName>
        <fullName evidence="3">BTB/POZ domain-containing protein KCTD7</fullName>
    </submittedName>
</protein>
<dbReference type="OrthoDB" id="198417at2759"/>
<dbReference type="InParanoid" id="A0A2R5GMA6"/>
<gene>
    <name evidence="3" type="ORF">FCC1311_052262</name>
</gene>
<dbReference type="PANTHER" id="PTHR43558:SF6">
    <property type="entry name" value="REDUCTASE, PUTATIVE (AFU_ORTHOLOGUE AFUA_3G10540)-RELATED"/>
    <property type="match status" value="1"/>
</dbReference>
<dbReference type="SUPFAM" id="SSF54695">
    <property type="entry name" value="POZ domain"/>
    <property type="match status" value="1"/>
</dbReference>
<dbReference type="Gene3D" id="3.30.710.10">
    <property type="entry name" value="Potassium Channel Kv1.1, Chain A"/>
    <property type="match status" value="1"/>
</dbReference>
<keyword evidence="1" id="KW-0175">Coiled coil</keyword>
<evidence type="ECO:0000256" key="2">
    <source>
        <dbReference type="SAM" id="MobiDB-lite"/>
    </source>
</evidence>
<dbReference type="PANTHER" id="PTHR43558">
    <property type="entry name" value="REDUCTASE, PUTATIVE (AFU_ORTHOLOGUE AFUA_3G10540)-RELATED"/>
    <property type="match status" value="1"/>
</dbReference>
<feature type="coiled-coil region" evidence="1">
    <location>
        <begin position="50"/>
        <end position="84"/>
    </location>
</feature>
<sequence length="610" mass="68466">MSERKLSPPPDAASTSEDNEKKTHFDALLAQSLLAMEHNQELVRSLGDATEEIKEQHAKLVQKRKKLDDQIAQMEALYALAENTVTIKVGAEEVVFTAHVETLRRDPDSALCTAFSGRFKPVTEFPKCDPEAFGWILDFLENGTVPGPLSKNERRRLIKTADFLMIKSLLQKLDPDAEPNRWLTAEDAAHRAKENEQRQFFVKNRAACTKTNGKYWSMIDVYGNGGLNVDKFRRQPDADLQSPYTLLFGGHDAFGGNGEGMPIEETRFAFDENFKFVTDSVFEELSWENVFLAGGSVLAALQRTPGRINKCAPATSQEYIRAMSDWHQGCPGSDSVEKRSTLCHTDLDLFIYGLKTEEEANAKVKEIADQLGGFRVKRTKHAITFSSNNRYDSDVDEEYRTPAVQIILRLYESPAEILMGFDIDCCCVGYDGSTVWALPRAIRAISRGFNLIDVARRSPTYESRLAKYGKRGFRVAVPGFDRNDISWDFLVKPVGECIGLARLLRLEVAFRDSRKVSAEVKQAIDSSDYDPDACDTLGDEPMRYLGHINGHSSDLQEVLDFTDDIGSCILTIPRKVEWVRENPGGQGMLTGSFHPIASEGWYKSAMRSFD</sequence>
<organism evidence="3 4">
    <name type="scientific">Hondaea fermentalgiana</name>
    <dbReference type="NCBI Taxonomy" id="2315210"/>
    <lineage>
        <taxon>Eukaryota</taxon>
        <taxon>Sar</taxon>
        <taxon>Stramenopiles</taxon>
        <taxon>Bigyra</taxon>
        <taxon>Labyrinthulomycetes</taxon>
        <taxon>Thraustochytrida</taxon>
        <taxon>Thraustochytriidae</taxon>
        <taxon>Hondaea</taxon>
    </lineage>
</organism>
<dbReference type="AlphaFoldDB" id="A0A2R5GMA6"/>
<dbReference type="Proteomes" id="UP000241890">
    <property type="component" value="Unassembled WGS sequence"/>
</dbReference>
<dbReference type="InterPro" id="IPR053354">
    <property type="entry name" value="MGDG_epimerase"/>
</dbReference>
<comment type="caution">
    <text evidence="3">The sequence shown here is derived from an EMBL/GenBank/DDBJ whole genome shotgun (WGS) entry which is preliminary data.</text>
</comment>
<evidence type="ECO:0000256" key="1">
    <source>
        <dbReference type="SAM" id="Coils"/>
    </source>
</evidence>
<dbReference type="EMBL" id="BEYU01000052">
    <property type="protein sequence ID" value="GBG29004.1"/>
    <property type="molecule type" value="Genomic_DNA"/>
</dbReference>
<reference evidence="3 4" key="1">
    <citation type="submission" date="2017-12" db="EMBL/GenBank/DDBJ databases">
        <title>Sequencing, de novo assembly and annotation of complete genome of a new Thraustochytrid species, strain FCC1311.</title>
        <authorList>
            <person name="Sedici K."/>
            <person name="Godart F."/>
            <person name="Aiese Cigliano R."/>
            <person name="Sanseverino W."/>
            <person name="Barakat M."/>
            <person name="Ortet P."/>
            <person name="Marechal E."/>
            <person name="Cagnac O."/>
            <person name="Amato A."/>
        </authorList>
    </citation>
    <scope>NUCLEOTIDE SEQUENCE [LARGE SCALE GENOMIC DNA]</scope>
</reference>
<accession>A0A2R5GMA6</accession>
<name>A0A2R5GMA6_9STRA</name>
<keyword evidence="4" id="KW-1185">Reference proteome</keyword>
<proteinExistence type="predicted"/>
<feature type="region of interest" description="Disordered" evidence="2">
    <location>
        <begin position="1"/>
        <end position="22"/>
    </location>
</feature>